<dbReference type="InterPro" id="IPR023404">
    <property type="entry name" value="rSAM_horseshoe"/>
</dbReference>
<evidence type="ECO:0000313" key="8">
    <source>
        <dbReference type="EMBL" id="MBO8429485.1"/>
    </source>
</evidence>
<dbReference type="GO" id="GO:0046872">
    <property type="term" value="F:metal ion binding"/>
    <property type="evidence" value="ECO:0007669"/>
    <property type="project" value="UniProtKB-KW"/>
</dbReference>
<dbReference type="GO" id="GO:0003824">
    <property type="term" value="F:catalytic activity"/>
    <property type="evidence" value="ECO:0007669"/>
    <property type="project" value="InterPro"/>
</dbReference>
<accession>A0A9D9GWC3</accession>
<dbReference type="SFLD" id="SFLDS00029">
    <property type="entry name" value="Radical_SAM"/>
    <property type="match status" value="1"/>
</dbReference>
<dbReference type="SFLD" id="SFLDG01082">
    <property type="entry name" value="B12-binding_domain_containing"/>
    <property type="match status" value="1"/>
</dbReference>
<dbReference type="SMART" id="SM00729">
    <property type="entry name" value="Elp3"/>
    <property type="match status" value="1"/>
</dbReference>
<feature type="domain" description="B12-binding" evidence="6">
    <location>
        <begin position="1"/>
        <end position="137"/>
    </location>
</feature>
<evidence type="ECO:0000259" key="6">
    <source>
        <dbReference type="PROSITE" id="PS51332"/>
    </source>
</evidence>
<keyword evidence="2" id="KW-0949">S-adenosyl-L-methionine</keyword>
<dbReference type="InterPro" id="IPR051198">
    <property type="entry name" value="BchE-like"/>
</dbReference>
<dbReference type="GO" id="GO:0005829">
    <property type="term" value="C:cytosol"/>
    <property type="evidence" value="ECO:0007669"/>
    <property type="project" value="TreeGrafter"/>
</dbReference>
<evidence type="ECO:0000256" key="3">
    <source>
        <dbReference type="ARBA" id="ARBA00022723"/>
    </source>
</evidence>
<evidence type="ECO:0000313" key="9">
    <source>
        <dbReference type="Proteomes" id="UP000823635"/>
    </source>
</evidence>
<dbReference type="Gene3D" id="3.80.30.20">
    <property type="entry name" value="tm_1862 like domain"/>
    <property type="match status" value="1"/>
</dbReference>
<comment type="cofactor">
    <cofactor evidence="1">
        <name>[4Fe-4S] cluster</name>
        <dbReference type="ChEBI" id="CHEBI:49883"/>
    </cofactor>
</comment>
<dbReference type="Pfam" id="PF04055">
    <property type="entry name" value="Radical_SAM"/>
    <property type="match status" value="1"/>
</dbReference>
<dbReference type="PANTHER" id="PTHR43409:SF16">
    <property type="entry name" value="SLR0320 PROTEIN"/>
    <property type="match status" value="1"/>
</dbReference>
<dbReference type="InterPro" id="IPR025288">
    <property type="entry name" value="DUF4080"/>
</dbReference>
<keyword evidence="3" id="KW-0479">Metal-binding</keyword>
<dbReference type="Proteomes" id="UP000823635">
    <property type="component" value="Unassembled WGS sequence"/>
</dbReference>
<dbReference type="GO" id="GO:0051536">
    <property type="term" value="F:iron-sulfur cluster binding"/>
    <property type="evidence" value="ECO:0007669"/>
    <property type="project" value="UniProtKB-KW"/>
</dbReference>
<dbReference type="EMBL" id="JADINB010000134">
    <property type="protein sequence ID" value="MBO8429485.1"/>
    <property type="molecule type" value="Genomic_DNA"/>
</dbReference>
<evidence type="ECO:0000256" key="5">
    <source>
        <dbReference type="ARBA" id="ARBA00023014"/>
    </source>
</evidence>
<evidence type="ECO:0000256" key="4">
    <source>
        <dbReference type="ARBA" id="ARBA00023004"/>
    </source>
</evidence>
<dbReference type="PROSITE" id="PS51332">
    <property type="entry name" value="B12_BINDING"/>
    <property type="match status" value="1"/>
</dbReference>
<sequence length="460" mass="52175">MKLLWADINASYSHSNLAFPAMEAQLPEKIRRLCEWKVISGTTKSPQEELIMQITNFEPQFIFATGWLFNITYLTRLIEKCKVLMPETEVVLGGPEFLGDNSLFLQSHPCISALFKGEGEEIFPELIEKILSGEQNGKGIPAWKGLPGVEYLLDGNYISKESVRVKNFKMLVPPEESQFFNWDKPFVQLESSRGCFNGCRFCVSGISDSNVEEIEYEVMEKRLDNILLHGIKEIRLLDRTFNGNCKRAVKLLGLFEKFSGRLKFHLEIHPAFINRELAEKLSGIKEGLLHVEAGLQSLHEPAIRACNRKGGAEAAFKGVRKLLGYKRFQVHTDLIAGLPGYSHKQLLADIGRLVSTGADEIQLELLKVLPGTCFREKSNEFGLKYSPFPPYEVLATGQSGYRELYLAKILSKILEYWYNDPAWRGFTMKATALEPEFLEELAIFLQKLNFLDTPYSAEGK</sequence>
<dbReference type="AlphaFoldDB" id="A0A9D9GWC3"/>
<dbReference type="SUPFAM" id="SSF102114">
    <property type="entry name" value="Radical SAM enzymes"/>
    <property type="match status" value="1"/>
</dbReference>
<evidence type="ECO:0000259" key="7">
    <source>
        <dbReference type="PROSITE" id="PS51918"/>
    </source>
</evidence>
<dbReference type="PANTHER" id="PTHR43409">
    <property type="entry name" value="ANAEROBIC MAGNESIUM-PROTOPORPHYRIN IX MONOMETHYL ESTER CYCLASE-RELATED"/>
    <property type="match status" value="1"/>
</dbReference>
<dbReference type="CDD" id="cd01335">
    <property type="entry name" value="Radical_SAM"/>
    <property type="match status" value="1"/>
</dbReference>
<reference evidence="8" key="1">
    <citation type="submission" date="2020-10" db="EMBL/GenBank/DDBJ databases">
        <authorList>
            <person name="Gilroy R."/>
        </authorList>
    </citation>
    <scope>NUCLEOTIDE SEQUENCE</scope>
    <source>
        <strain evidence="8">15467</strain>
    </source>
</reference>
<comment type="caution">
    <text evidence="8">The sequence shown here is derived from an EMBL/GenBank/DDBJ whole genome shotgun (WGS) entry which is preliminary data.</text>
</comment>
<dbReference type="InterPro" id="IPR006158">
    <property type="entry name" value="Cobalamin-bd"/>
</dbReference>
<organism evidence="8 9">
    <name type="scientific">Candidatus Egerieousia excrementavium</name>
    <dbReference type="NCBI Taxonomy" id="2840778"/>
    <lineage>
        <taxon>Bacteria</taxon>
        <taxon>Pseudomonadati</taxon>
        <taxon>Bacteroidota</taxon>
        <taxon>Bacteroidia</taxon>
        <taxon>Bacteroidales</taxon>
        <taxon>Candidatus Egerieousia</taxon>
    </lineage>
</organism>
<evidence type="ECO:0000256" key="2">
    <source>
        <dbReference type="ARBA" id="ARBA00022691"/>
    </source>
</evidence>
<gene>
    <name evidence="8" type="ORF">IAC68_06105</name>
</gene>
<dbReference type="Gene3D" id="3.40.50.280">
    <property type="entry name" value="Cobalamin-binding domain"/>
    <property type="match status" value="1"/>
</dbReference>
<protein>
    <submittedName>
        <fullName evidence="8">DUF4080 domain-containing protein</fullName>
    </submittedName>
</protein>
<dbReference type="Pfam" id="PF13311">
    <property type="entry name" value="DUF4080"/>
    <property type="match status" value="1"/>
</dbReference>
<name>A0A9D9GWC3_9BACT</name>
<dbReference type="GO" id="GO:0031419">
    <property type="term" value="F:cobalamin binding"/>
    <property type="evidence" value="ECO:0007669"/>
    <property type="project" value="InterPro"/>
</dbReference>
<dbReference type="InterPro" id="IPR058240">
    <property type="entry name" value="rSAM_sf"/>
</dbReference>
<evidence type="ECO:0000256" key="1">
    <source>
        <dbReference type="ARBA" id="ARBA00001966"/>
    </source>
</evidence>
<feature type="domain" description="Radical SAM core" evidence="7">
    <location>
        <begin position="181"/>
        <end position="404"/>
    </location>
</feature>
<dbReference type="InterPro" id="IPR006638">
    <property type="entry name" value="Elp3/MiaA/NifB-like_rSAM"/>
</dbReference>
<keyword evidence="5" id="KW-0411">Iron-sulfur</keyword>
<feature type="non-terminal residue" evidence="8">
    <location>
        <position position="460"/>
    </location>
</feature>
<keyword evidence="4" id="KW-0408">Iron</keyword>
<proteinExistence type="predicted"/>
<dbReference type="PROSITE" id="PS51918">
    <property type="entry name" value="RADICAL_SAM"/>
    <property type="match status" value="1"/>
</dbReference>
<reference evidence="8" key="2">
    <citation type="journal article" date="2021" name="PeerJ">
        <title>Extensive microbial diversity within the chicken gut microbiome revealed by metagenomics and culture.</title>
        <authorList>
            <person name="Gilroy R."/>
            <person name="Ravi A."/>
            <person name="Getino M."/>
            <person name="Pursley I."/>
            <person name="Horton D.L."/>
            <person name="Alikhan N.F."/>
            <person name="Baker D."/>
            <person name="Gharbi K."/>
            <person name="Hall N."/>
            <person name="Watson M."/>
            <person name="Adriaenssens E.M."/>
            <person name="Foster-Nyarko E."/>
            <person name="Jarju S."/>
            <person name="Secka A."/>
            <person name="Antonio M."/>
            <person name="Oren A."/>
            <person name="Chaudhuri R.R."/>
            <person name="La Ragione R."/>
            <person name="Hildebrand F."/>
            <person name="Pallen M.J."/>
        </authorList>
    </citation>
    <scope>NUCLEOTIDE SEQUENCE</scope>
    <source>
        <strain evidence="8">15467</strain>
    </source>
</reference>
<dbReference type="InterPro" id="IPR007197">
    <property type="entry name" value="rSAM"/>
</dbReference>